<sequence length="92" mass="9711">MRSACPGSVIRHWWVWNSATRFAAHIRLGRSSTSTIRAGPSDRGTSAVVTQSGVPGGTFLVKNTCPSGPSGYRRNDTGRSRRCGSSTSATVA</sequence>
<feature type="region of interest" description="Disordered" evidence="1">
    <location>
        <begin position="34"/>
        <end position="53"/>
    </location>
</feature>
<feature type="compositionally biased region" description="Polar residues" evidence="1">
    <location>
        <begin position="43"/>
        <end position="53"/>
    </location>
</feature>
<name>A0ABR4SY54_9ACTN</name>
<keyword evidence="3" id="KW-1185">Reference proteome</keyword>
<protein>
    <submittedName>
        <fullName evidence="2">Uncharacterized protein</fullName>
    </submittedName>
</protein>
<evidence type="ECO:0000256" key="1">
    <source>
        <dbReference type="SAM" id="MobiDB-lite"/>
    </source>
</evidence>
<proteinExistence type="predicted"/>
<feature type="compositionally biased region" description="Low complexity" evidence="1">
    <location>
        <begin position="83"/>
        <end position="92"/>
    </location>
</feature>
<comment type="caution">
    <text evidence="2">The sequence shown here is derived from an EMBL/GenBank/DDBJ whole genome shotgun (WGS) entry which is preliminary data.</text>
</comment>
<accession>A0ABR4SY54</accession>
<gene>
    <name evidence="2" type="ORF">DJ64_11445</name>
</gene>
<dbReference type="Proteomes" id="UP000027632">
    <property type="component" value="Unassembled WGS sequence"/>
</dbReference>
<feature type="region of interest" description="Disordered" evidence="1">
    <location>
        <begin position="60"/>
        <end position="92"/>
    </location>
</feature>
<evidence type="ECO:0000313" key="3">
    <source>
        <dbReference type="Proteomes" id="UP000027632"/>
    </source>
</evidence>
<organism evidence="2 3">
    <name type="scientific">Streptomyces griseorubens</name>
    <dbReference type="NCBI Taxonomy" id="66897"/>
    <lineage>
        <taxon>Bacteria</taxon>
        <taxon>Bacillati</taxon>
        <taxon>Actinomycetota</taxon>
        <taxon>Actinomycetes</taxon>
        <taxon>Kitasatosporales</taxon>
        <taxon>Streptomycetaceae</taxon>
        <taxon>Streptomyces</taxon>
        <taxon>Streptomyces althioticus group</taxon>
    </lineage>
</organism>
<dbReference type="EMBL" id="JJMG01000168">
    <property type="protein sequence ID" value="KEG40018.1"/>
    <property type="molecule type" value="Genomic_DNA"/>
</dbReference>
<reference evidence="2 3" key="1">
    <citation type="submission" date="2014-04" db="EMBL/GenBank/DDBJ databases">
        <title>Draft genome sequence of the novel Streptomyces griseorubens JSD-1 playing a role in carbon and nitrogen cycle.</title>
        <authorList>
            <consortium name="Shanghai Jiao Tong University"/>
            <person name="Feng H."/>
            <person name="Sun Y."/>
            <person name="Zhi Y."/>
            <person name="Mao L."/>
            <person name="Luo Y."/>
            <person name="Wei X."/>
            <person name="Zhou P."/>
        </authorList>
    </citation>
    <scope>NUCLEOTIDE SEQUENCE [LARGE SCALE GENOMIC DNA]</scope>
    <source>
        <strain evidence="2 3">JSD-1</strain>
    </source>
</reference>
<evidence type="ECO:0000313" key="2">
    <source>
        <dbReference type="EMBL" id="KEG40018.1"/>
    </source>
</evidence>